<dbReference type="GO" id="GO:0005737">
    <property type="term" value="C:cytoplasm"/>
    <property type="evidence" value="ECO:0007669"/>
    <property type="project" value="UniProtKB-SubCell"/>
</dbReference>
<evidence type="ECO:0000313" key="10">
    <source>
        <dbReference type="Proteomes" id="UP000195402"/>
    </source>
</evidence>
<keyword evidence="5" id="KW-0690">Ribosome biogenesis</keyword>
<evidence type="ECO:0000256" key="1">
    <source>
        <dbReference type="ARBA" id="ARBA00004123"/>
    </source>
</evidence>
<evidence type="ECO:0000256" key="7">
    <source>
        <dbReference type="ARBA" id="ARBA00049708"/>
    </source>
</evidence>
<dbReference type="EMBL" id="MVGT01002482">
    <property type="protein sequence ID" value="OVA07495.1"/>
    <property type="molecule type" value="Genomic_DNA"/>
</dbReference>
<dbReference type="GO" id="GO:0008270">
    <property type="term" value="F:zinc ion binding"/>
    <property type="evidence" value="ECO:0007669"/>
    <property type="project" value="InterPro"/>
</dbReference>
<dbReference type="FunFam" id="1.10.10.900:FF:000001">
    <property type="entry name" value="SBDS, ribosome maturation factor"/>
    <property type="match status" value="1"/>
</dbReference>
<dbReference type="FunFam" id="3.30.1250.10:FF:000001">
    <property type="entry name" value="SBDS, ribosome maturation factor"/>
    <property type="match status" value="1"/>
</dbReference>
<accession>A0A200QAL5</accession>
<dbReference type="InterPro" id="IPR019783">
    <property type="entry name" value="SDO1/SBDS_N"/>
</dbReference>
<evidence type="ECO:0000256" key="3">
    <source>
        <dbReference type="ARBA" id="ARBA00007433"/>
    </source>
</evidence>
<dbReference type="Gene3D" id="1.10.10.900">
    <property type="entry name" value="SBDS protein C-terminal domain, subdomain 1"/>
    <property type="match status" value="1"/>
</dbReference>
<dbReference type="NCBIfam" id="TIGR00291">
    <property type="entry name" value="RNA_SBDS"/>
    <property type="match status" value="1"/>
</dbReference>
<dbReference type="InterPro" id="IPR039100">
    <property type="entry name" value="Sdo1/SBDS-like"/>
</dbReference>
<sequence>MSRSISSRTLVQPIGQKRLTNVAVVRLKKHGMRFEIACYKNKVLSWRSGVEKDVDEVLQSHTVYSNVSKGVLAKSKDLNLAFGTDDHSKICLEILDKGELQVAGKERDSQLSCQFRDIATIVMQKTINPETQRPYTISMIERLMHEIHFAVDPHNSSKKQALEVIRELQKHFPIKRAPMRLRFIVPENNFSSLMEKLNGWNARIVSKDESGNQLSLLCEMEPGFFRDCDALVRNLQGRSEILAISVHFEGDATVDHYDDYESIQSSHSKVTHTTDSDSELQISERLQKQSISKGNENNNAPGGEVKQNKCSTCNAVVGDAKQYRDHFKSEWHKHNLRRKTRQLPPLTADECMSDLEIGDLRADLKDYSF</sequence>
<dbReference type="GO" id="GO:0042256">
    <property type="term" value="P:cytosolic ribosome assembly"/>
    <property type="evidence" value="ECO:0007669"/>
    <property type="project" value="InterPro"/>
</dbReference>
<protein>
    <submittedName>
        <fullName evidence="9">Ribosome maturation protein SBDS</fullName>
    </submittedName>
</protein>
<evidence type="ECO:0000256" key="2">
    <source>
        <dbReference type="ARBA" id="ARBA00004496"/>
    </source>
</evidence>
<dbReference type="SUPFAM" id="SSF109728">
    <property type="entry name" value="Hypothetical protein AF0491, middle domain"/>
    <property type="match status" value="1"/>
</dbReference>
<evidence type="ECO:0000313" key="9">
    <source>
        <dbReference type="EMBL" id="OVA07495.1"/>
    </source>
</evidence>
<dbReference type="Pfam" id="PF09377">
    <property type="entry name" value="SBDS_domain_II"/>
    <property type="match status" value="1"/>
</dbReference>
<feature type="domain" description="U1-type" evidence="8">
    <location>
        <begin position="305"/>
        <end position="339"/>
    </location>
</feature>
<dbReference type="InterPro" id="IPR018978">
    <property type="entry name" value="SDO1/SBDS_central"/>
</dbReference>
<evidence type="ECO:0000256" key="4">
    <source>
        <dbReference type="ARBA" id="ARBA00022490"/>
    </source>
</evidence>
<gene>
    <name evidence="9" type="ORF">BVC80_8509g2</name>
</gene>
<dbReference type="SUPFAM" id="SSF57667">
    <property type="entry name" value="beta-beta-alpha zinc fingers"/>
    <property type="match status" value="1"/>
</dbReference>
<dbReference type="InterPro" id="IPR036236">
    <property type="entry name" value="Znf_C2H2_sf"/>
</dbReference>
<dbReference type="Gene3D" id="3.30.70.240">
    <property type="match status" value="1"/>
</dbReference>
<dbReference type="Proteomes" id="UP000195402">
    <property type="component" value="Unassembled WGS sequence"/>
</dbReference>
<proteinExistence type="inferred from homology"/>
<dbReference type="OMA" id="CYKNKVF"/>
<dbReference type="Gene3D" id="3.30.1250.10">
    <property type="entry name" value="Ribosome maturation protein SBDS, N-terminal domain"/>
    <property type="match status" value="1"/>
</dbReference>
<dbReference type="InterPro" id="IPR046928">
    <property type="entry name" value="SDO1/SBDS_C"/>
</dbReference>
<comment type="subcellular location">
    <subcellularLocation>
        <location evidence="2">Cytoplasm</location>
    </subcellularLocation>
    <subcellularLocation>
        <location evidence="1">Nucleus</location>
    </subcellularLocation>
</comment>
<keyword evidence="4" id="KW-0963">Cytoplasm</keyword>
<dbReference type="SUPFAM" id="SSF89895">
    <property type="entry name" value="FYSH domain"/>
    <property type="match status" value="1"/>
</dbReference>
<comment type="caution">
    <text evidence="9">The sequence shown here is derived from an EMBL/GenBank/DDBJ whole genome shotgun (WGS) entry which is preliminary data.</text>
</comment>
<dbReference type="SMART" id="SM00451">
    <property type="entry name" value="ZnF_U1"/>
    <property type="match status" value="1"/>
</dbReference>
<dbReference type="InterPro" id="IPR037188">
    <property type="entry name" value="Sdo1/SBDS_central_sf"/>
</dbReference>
<dbReference type="GO" id="GO:0003676">
    <property type="term" value="F:nucleic acid binding"/>
    <property type="evidence" value="ECO:0007669"/>
    <property type="project" value="InterPro"/>
</dbReference>
<dbReference type="InterPro" id="IPR036786">
    <property type="entry name" value="Ribosome_mat_SBDS_N_sf"/>
</dbReference>
<dbReference type="InterPro" id="IPR002140">
    <property type="entry name" value="Sdo1/SBDS"/>
</dbReference>
<name>A0A200QAL5_MACCD</name>
<dbReference type="FunCoup" id="A0A200QAL5">
    <property type="interactions" value="2876"/>
</dbReference>
<keyword evidence="10" id="KW-1185">Reference proteome</keyword>
<dbReference type="Pfam" id="PF01172">
    <property type="entry name" value="SBDS_N"/>
    <property type="match status" value="1"/>
</dbReference>
<dbReference type="InterPro" id="IPR003604">
    <property type="entry name" value="Matrin/U1-like-C_Znf_C2H2"/>
</dbReference>
<dbReference type="Pfam" id="PF20268">
    <property type="entry name" value="SBDS_C"/>
    <property type="match status" value="1"/>
</dbReference>
<dbReference type="InterPro" id="IPR018023">
    <property type="entry name" value="Ribosome_mat_SBDS_CS"/>
</dbReference>
<comment type="similarity">
    <text evidence="3">Belongs to the SDO1/SBDS family.</text>
</comment>
<dbReference type="GO" id="GO:0005634">
    <property type="term" value="C:nucleus"/>
    <property type="evidence" value="ECO:0007669"/>
    <property type="project" value="UniProtKB-SubCell"/>
</dbReference>
<organism evidence="9 10">
    <name type="scientific">Macleaya cordata</name>
    <name type="common">Five-seeded plume-poppy</name>
    <name type="synonym">Bocconia cordata</name>
    <dbReference type="NCBI Taxonomy" id="56857"/>
    <lineage>
        <taxon>Eukaryota</taxon>
        <taxon>Viridiplantae</taxon>
        <taxon>Streptophyta</taxon>
        <taxon>Embryophyta</taxon>
        <taxon>Tracheophyta</taxon>
        <taxon>Spermatophyta</taxon>
        <taxon>Magnoliopsida</taxon>
        <taxon>Ranunculales</taxon>
        <taxon>Papaveraceae</taxon>
        <taxon>Papaveroideae</taxon>
        <taxon>Macleaya</taxon>
    </lineage>
</organism>
<comment type="subunit">
    <text evidence="7">Associates with the 60S ribosomal subunit.</text>
</comment>
<evidence type="ECO:0000259" key="8">
    <source>
        <dbReference type="SMART" id="SM00451"/>
    </source>
</evidence>
<dbReference type="PANTHER" id="PTHR10927:SF1">
    <property type="entry name" value="RIBOSOME MATURATION PROTEIN SBDS"/>
    <property type="match status" value="1"/>
</dbReference>
<dbReference type="PROSITE" id="PS01267">
    <property type="entry name" value="UPF0023"/>
    <property type="match status" value="1"/>
</dbReference>
<dbReference type="STRING" id="56857.A0A200QAL5"/>
<dbReference type="InParanoid" id="A0A200QAL5"/>
<evidence type="ECO:0000256" key="5">
    <source>
        <dbReference type="ARBA" id="ARBA00022517"/>
    </source>
</evidence>
<dbReference type="OrthoDB" id="10253092at2759"/>
<dbReference type="AlphaFoldDB" id="A0A200QAL5"/>
<reference evidence="9 10" key="1">
    <citation type="journal article" date="2017" name="Mol. Plant">
        <title>The Genome of Medicinal Plant Macleaya cordata Provides New Insights into Benzylisoquinoline Alkaloids Metabolism.</title>
        <authorList>
            <person name="Liu X."/>
            <person name="Liu Y."/>
            <person name="Huang P."/>
            <person name="Ma Y."/>
            <person name="Qing Z."/>
            <person name="Tang Q."/>
            <person name="Cao H."/>
            <person name="Cheng P."/>
            <person name="Zheng Y."/>
            <person name="Yuan Z."/>
            <person name="Zhou Y."/>
            <person name="Liu J."/>
            <person name="Tang Z."/>
            <person name="Zhuo Y."/>
            <person name="Zhang Y."/>
            <person name="Yu L."/>
            <person name="Huang J."/>
            <person name="Yang P."/>
            <person name="Peng Q."/>
            <person name="Zhang J."/>
            <person name="Jiang W."/>
            <person name="Zhang Z."/>
            <person name="Lin K."/>
            <person name="Ro D.K."/>
            <person name="Chen X."/>
            <person name="Xiong X."/>
            <person name="Shang Y."/>
            <person name="Huang S."/>
            <person name="Zeng J."/>
        </authorList>
    </citation>
    <scope>NUCLEOTIDE SEQUENCE [LARGE SCALE GENOMIC DNA]</scope>
    <source>
        <strain evidence="10">cv. BLH2017</strain>
        <tissue evidence="9">Root</tissue>
    </source>
</reference>
<keyword evidence="6" id="KW-0539">Nucleus</keyword>
<dbReference type="PANTHER" id="PTHR10927">
    <property type="entry name" value="RIBOSOME MATURATION PROTEIN SBDS"/>
    <property type="match status" value="1"/>
</dbReference>
<evidence type="ECO:0000256" key="6">
    <source>
        <dbReference type="ARBA" id="ARBA00023242"/>
    </source>
</evidence>